<dbReference type="GO" id="GO:0016887">
    <property type="term" value="F:ATP hydrolysis activity"/>
    <property type="evidence" value="ECO:0007669"/>
    <property type="project" value="InterPro"/>
</dbReference>
<dbReference type="PANTHER" id="PTHR19241">
    <property type="entry name" value="ATP-BINDING CASSETTE TRANSPORTER"/>
    <property type="match status" value="1"/>
</dbReference>
<dbReference type="Pfam" id="PF06422">
    <property type="entry name" value="PDR_CDR"/>
    <property type="match status" value="1"/>
</dbReference>
<feature type="transmembrane region" description="Helical" evidence="11">
    <location>
        <begin position="1124"/>
        <end position="1141"/>
    </location>
</feature>
<evidence type="ECO:0000256" key="9">
    <source>
        <dbReference type="ARBA" id="ARBA00023136"/>
    </source>
</evidence>
<feature type="domain" description="ABC transporter" evidence="12">
    <location>
        <begin position="783"/>
        <end position="1025"/>
    </location>
</feature>
<dbReference type="CDD" id="cd03232">
    <property type="entry name" value="ABCG_PDR_domain2"/>
    <property type="match status" value="1"/>
</dbReference>
<evidence type="ECO:0000256" key="3">
    <source>
        <dbReference type="ARBA" id="ARBA00022448"/>
    </source>
</evidence>
<dbReference type="PROSITE" id="PS50893">
    <property type="entry name" value="ABC_TRANSPORTER_2"/>
    <property type="match status" value="2"/>
</dbReference>
<dbReference type="InterPro" id="IPR027417">
    <property type="entry name" value="P-loop_NTPase"/>
</dbReference>
<keyword evidence="4 11" id="KW-0812">Transmembrane</keyword>
<dbReference type="InterPro" id="IPR010929">
    <property type="entry name" value="PDR_CDR_ABC"/>
</dbReference>
<evidence type="ECO:0000313" key="14">
    <source>
        <dbReference type="Proteomes" id="UP000290900"/>
    </source>
</evidence>
<dbReference type="Pfam" id="PF00005">
    <property type="entry name" value="ABC_tran"/>
    <property type="match status" value="2"/>
</dbReference>
<dbReference type="STRING" id="13370.A0A448YSW0"/>
<feature type="transmembrane region" description="Helical" evidence="11">
    <location>
        <begin position="516"/>
        <end position="540"/>
    </location>
</feature>
<evidence type="ECO:0000256" key="8">
    <source>
        <dbReference type="ARBA" id="ARBA00022989"/>
    </source>
</evidence>
<keyword evidence="6" id="KW-0547">Nucleotide-binding</keyword>
<keyword evidence="7" id="KW-0067">ATP-binding</keyword>
<dbReference type="InterPro" id="IPR003593">
    <property type="entry name" value="AAA+_ATPase"/>
</dbReference>
<dbReference type="PROSITE" id="PS00211">
    <property type="entry name" value="ABC_TRANSPORTER_1"/>
    <property type="match status" value="1"/>
</dbReference>
<reference evidence="13 14" key="1">
    <citation type="submission" date="2018-12" db="EMBL/GenBank/DDBJ databases">
        <authorList>
            <person name="Tiukova I."/>
            <person name="Dainat J."/>
        </authorList>
    </citation>
    <scope>NUCLEOTIDE SEQUENCE [LARGE SCALE GENOMIC DNA]</scope>
</reference>
<evidence type="ECO:0000256" key="2">
    <source>
        <dbReference type="ARBA" id="ARBA00006012"/>
    </source>
</evidence>
<dbReference type="InterPro" id="IPR017871">
    <property type="entry name" value="ABC_transporter-like_CS"/>
</dbReference>
<feature type="transmembrane region" description="Helical" evidence="11">
    <location>
        <begin position="697"/>
        <end position="718"/>
    </location>
</feature>
<keyword evidence="3" id="KW-0813">Transport</keyword>
<keyword evidence="14" id="KW-1185">Reference proteome</keyword>
<comment type="similarity">
    <text evidence="2">Belongs to the ABC transporter superfamily. ABCG family. PDR (TC 3.A.1.205) subfamily.</text>
</comment>
<dbReference type="GO" id="GO:0005524">
    <property type="term" value="F:ATP binding"/>
    <property type="evidence" value="ECO:0007669"/>
    <property type="project" value="UniProtKB-KW"/>
</dbReference>
<dbReference type="Gene3D" id="3.40.50.300">
    <property type="entry name" value="P-loop containing nucleotide triphosphate hydrolases"/>
    <property type="match status" value="2"/>
</dbReference>
<dbReference type="Pfam" id="PF19055">
    <property type="entry name" value="ABC2_membrane_7"/>
    <property type="match status" value="1"/>
</dbReference>
<feature type="transmembrane region" description="Helical" evidence="11">
    <location>
        <begin position="552"/>
        <end position="575"/>
    </location>
</feature>
<feature type="compositionally biased region" description="Basic and acidic residues" evidence="10">
    <location>
        <begin position="747"/>
        <end position="758"/>
    </location>
</feature>
<comment type="subcellular location">
    <subcellularLocation>
        <location evidence="1">Membrane</location>
        <topology evidence="1">Multi-pass membrane protein</topology>
    </subcellularLocation>
</comment>
<accession>A0A448YSW0</accession>
<dbReference type="GO" id="GO:0016020">
    <property type="term" value="C:membrane"/>
    <property type="evidence" value="ECO:0007669"/>
    <property type="project" value="UniProtKB-SubCell"/>
</dbReference>
<evidence type="ECO:0000256" key="4">
    <source>
        <dbReference type="ARBA" id="ARBA00022692"/>
    </source>
</evidence>
<evidence type="ECO:0000256" key="11">
    <source>
        <dbReference type="SAM" id="Phobius"/>
    </source>
</evidence>
<dbReference type="InterPro" id="IPR034001">
    <property type="entry name" value="ABCG_PDR_1"/>
</dbReference>
<feature type="transmembrane region" description="Helical" evidence="11">
    <location>
        <begin position="1233"/>
        <end position="1256"/>
    </location>
</feature>
<dbReference type="Pfam" id="PF01061">
    <property type="entry name" value="ABC2_membrane"/>
    <property type="match status" value="2"/>
</dbReference>
<dbReference type="SUPFAM" id="SSF52540">
    <property type="entry name" value="P-loop containing nucleoside triphosphate hydrolases"/>
    <property type="match status" value="2"/>
</dbReference>
<feature type="transmembrane region" description="Helical" evidence="11">
    <location>
        <begin position="1153"/>
        <end position="1174"/>
    </location>
</feature>
<dbReference type="InParanoid" id="A0A448YSW0"/>
<dbReference type="FunCoup" id="A0A448YSW0">
    <property type="interactions" value="264"/>
</dbReference>
<dbReference type="EMBL" id="CAACVR010000067">
    <property type="protein sequence ID" value="VEU24009.1"/>
    <property type="molecule type" value="Genomic_DNA"/>
</dbReference>
<dbReference type="InterPro" id="IPR043926">
    <property type="entry name" value="ABCG_dom"/>
</dbReference>
<feature type="domain" description="ABC transporter" evidence="12">
    <location>
        <begin position="84"/>
        <end position="332"/>
    </location>
</feature>
<dbReference type="GO" id="GO:1990961">
    <property type="term" value="P:xenobiotic detoxification by transmembrane export across the plasma membrane"/>
    <property type="evidence" value="ECO:0007669"/>
    <property type="project" value="UniProtKB-ARBA"/>
</dbReference>
<keyword evidence="8 11" id="KW-1133">Transmembrane helix</keyword>
<feature type="transmembrane region" description="Helical" evidence="11">
    <location>
        <begin position="1263"/>
        <end position="1282"/>
    </location>
</feature>
<evidence type="ECO:0000256" key="7">
    <source>
        <dbReference type="ARBA" id="ARBA00022840"/>
    </source>
</evidence>
<feature type="transmembrane region" description="Helical" evidence="11">
    <location>
        <begin position="608"/>
        <end position="627"/>
    </location>
</feature>
<dbReference type="FunFam" id="3.40.50.300:FF:000054">
    <property type="entry name" value="ABC multidrug transporter atrF"/>
    <property type="match status" value="1"/>
</dbReference>
<feature type="transmembrane region" description="Helical" evidence="11">
    <location>
        <begin position="439"/>
        <end position="462"/>
    </location>
</feature>
<proteinExistence type="inferred from homology"/>
<feature type="transmembrane region" description="Helical" evidence="11">
    <location>
        <begin position="1195"/>
        <end position="1221"/>
    </location>
</feature>
<feature type="transmembrane region" description="Helical" evidence="11">
    <location>
        <begin position="1385"/>
        <end position="1406"/>
    </location>
</feature>
<keyword evidence="5" id="KW-0677">Repeat</keyword>
<dbReference type="SMART" id="SM00382">
    <property type="entry name" value="AAA"/>
    <property type="match status" value="2"/>
</dbReference>
<evidence type="ECO:0000256" key="1">
    <source>
        <dbReference type="ARBA" id="ARBA00004141"/>
    </source>
</evidence>
<organism evidence="13 14">
    <name type="scientific">Brettanomyces naardenensis</name>
    <name type="common">Yeast</name>
    <dbReference type="NCBI Taxonomy" id="13370"/>
    <lineage>
        <taxon>Eukaryota</taxon>
        <taxon>Fungi</taxon>
        <taxon>Dikarya</taxon>
        <taxon>Ascomycota</taxon>
        <taxon>Saccharomycotina</taxon>
        <taxon>Pichiomycetes</taxon>
        <taxon>Pichiales</taxon>
        <taxon>Pichiaceae</taxon>
        <taxon>Brettanomyces</taxon>
    </lineage>
</organism>
<dbReference type="InterPro" id="IPR003439">
    <property type="entry name" value="ABC_transporter-like_ATP-bd"/>
</dbReference>
<protein>
    <submittedName>
        <fullName evidence="13">DEKNAAC105161</fullName>
    </submittedName>
</protein>
<dbReference type="OrthoDB" id="245989at2759"/>
<sequence length="1425" mass="160755">MSRPQDAVGRPSMGSGDAFKIDPNEMFHFMANEQGGVVKRADVTFEDLTVIGKNTVAAVVKDVSSTFFPFVFKIKDKLARKHNKKRLDLSHLSKTREIIHGVSGYAKSGTMTLVLGRPGSGCSTFLKAIGGETQAYVGVEGIVDYGGINRDQMVKDFKNELIYVPELDEHFPYLTVEQTLKFAIGCRTPSTRANKMSRSEYVESVKDFYTVLFGLHHVEKTLVGNDFVRGISGGERKRVSIAEAMATRGTVYCYDNATRGLDASTALEFIQALRTSTDVTHTTCLVTAYQASENIYNLFDKVTILYLGRQIYFGPIDKAVDYFVRMGFIKGPRQTSSEFLTALTDPLERTSIPGSIVPLDSLEFESYWKQSPEYAAVKQEIASQRSIDNGKATEQTFRQVHKMEKQGWSRAHSPYTVNFFQQLKLCCRRDFQNIINNKAYTITQVVVCIVQSLVIGSLYYNITDTTQGAFSRGGVLFFSLLYFVVMNLAAISAIFQTKPILSKQRGYTLYHPSAELISGQLVNIPIKFTTIFLFLLTLYFMADLKRQPGAFFLALLFINLAIQSVTSLFILISSVCSTQSAASAISGILMLSMLLYTSFVIQRPSMYWWFKWFSYINPLLYGFEALITSEFHGRWMPCNPRQLVPSGPGYPSAISEDNQICAFIGAALSKEEFPSEGNSVLGDIYTKLAFEYSYSHVWRNLGILCGFIAFFLFINSIIVERFNPMMASADKLLFVRGGNIPKEFRKKEEVDDPEKGDFDDTQIATDGTSTDATSDHLGSEDIFMWQNVNFTVPYQGEQRKLLDDVQGFVIPGTLTALMGESGAGKTTLLNVLSQRVDFGVVTGDFLVNGCPLDSSFERRTGYVQQQDLHIVELTVRESLRFVAKLRRPASVPEAEKLDYVEKIMRILHMEEYADAIAGEAGYGLNVEQRKKLSIATELVTKPSLLLFLDEPTSGLDSQSAWAIVQVLRQLAKAGQAILCTIHQPSATLFEQFDRLLLLQKGGQTVYFGDVGKKSQTVLDYFESHGARKCSPEENPAEYMLEVIGAGATAVVDEDWNGIWVDSNEYNQVTKEVNDLFHEKRQVQSSDEDLFKSKFAMPYAYQLVTVLGRTWTQFHRDVNYIRSKMMLLVMGGLLHGFSFWKVKHTSVGMQNTMFANFMAVVVCAPITLQLMARAIKSRELFEVRESKSNTFHWSALLLSQFLVEIPYSILFSTFYYICWYFPIQLPLKASVAGFWWFTYCIFFQFFYTSLGLAIIYVAPDLPSATVLMGLIFNYTVLFCGVLQPPSLMPQFWKFMWRASPFTYFVDNLLSTSLHDREVRCSAEEMNYLNPPSGMTCGTYLESYFETHNGYVANPNSTSQCGICPYSVGDEYLATVGMSESNRWRNIGLFCVYIGFNVLCMLTMYYLVRVRGVLRKLRVKRARTESS</sequence>
<keyword evidence="9 11" id="KW-0472">Membrane</keyword>
<dbReference type="Proteomes" id="UP000290900">
    <property type="component" value="Unassembled WGS sequence"/>
</dbReference>
<feature type="region of interest" description="Disordered" evidence="10">
    <location>
        <begin position="747"/>
        <end position="773"/>
    </location>
</feature>
<evidence type="ECO:0000256" key="6">
    <source>
        <dbReference type="ARBA" id="ARBA00022741"/>
    </source>
</evidence>
<evidence type="ECO:0000259" key="12">
    <source>
        <dbReference type="PROSITE" id="PS50893"/>
    </source>
</evidence>
<evidence type="ECO:0000313" key="13">
    <source>
        <dbReference type="EMBL" id="VEU24009.1"/>
    </source>
</evidence>
<dbReference type="CDD" id="cd03233">
    <property type="entry name" value="ABCG_PDR_domain1"/>
    <property type="match status" value="1"/>
</dbReference>
<feature type="transmembrane region" description="Helical" evidence="11">
    <location>
        <begin position="474"/>
        <end position="496"/>
    </location>
</feature>
<evidence type="ECO:0000256" key="10">
    <source>
        <dbReference type="SAM" id="MobiDB-lite"/>
    </source>
</evidence>
<dbReference type="GO" id="GO:0140359">
    <property type="term" value="F:ABC-type transporter activity"/>
    <property type="evidence" value="ECO:0007669"/>
    <property type="project" value="InterPro"/>
</dbReference>
<evidence type="ECO:0000256" key="5">
    <source>
        <dbReference type="ARBA" id="ARBA00022737"/>
    </source>
</evidence>
<name>A0A448YSW0_BRENA</name>
<gene>
    <name evidence="13" type="ORF">BRENAR_LOCUS4738</name>
</gene>
<feature type="transmembrane region" description="Helical" evidence="11">
    <location>
        <begin position="581"/>
        <end position="601"/>
    </location>
</feature>
<dbReference type="InterPro" id="IPR013525">
    <property type="entry name" value="ABC2_TM"/>
</dbReference>
<dbReference type="InterPro" id="IPR034003">
    <property type="entry name" value="ABCG_PDR_2"/>
</dbReference>